<organism evidence="1 2">
    <name type="scientific">Haloechinothrix aidingensis</name>
    <dbReference type="NCBI Taxonomy" id="2752311"/>
    <lineage>
        <taxon>Bacteria</taxon>
        <taxon>Bacillati</taxon>
        <taxon>Actinomycetota</taxon>
        <taxon>Actinomycetes</taxon>
        <taxon>Pseudonocardiales</taxon>
        <taxon>Pseudonocardiaceae</taxon>
        <taxon>Haloechinothrix</taxon>
    </lineage>
</organism>
<comment type="caution">
    <text evidence="1">The sequence shown here is derived from an EMBL/GenBank/DDBJ whole genome shotgun (WGS) entry which is preliminary data.</text>
</comment>
<dbReference type="EMBL" id="JACCKD010000004">
    <property type="protein sequence ID" value="MBA0126312.1"/>
    <property type="molecule type" value="Genomic_DNA"/>
</dbReference>
<dbReference type="AlphaFoldDB" id="A0A838AAP0"/>
<dbReference type="RefSeq" id="WP_180893151.1">
    <property type="nucleotide sequence ID" value="NZ_JACCKD010000004.1"/>
</dbReference>
<evidence type="ECO:0000313" key="2">
    <source>
        <dbReference type="Proteomes" id="UP000582974"/>
    </source>
</evidence>
<name>A0A838AAP0_9PSEU</name>
<evidence type="ECO:0000313" key="1">
    <source>
        <dbReference type="EMBL" id="MBA0126312.1"/>
    </source>
</evidence>
<proteinExistence type="predicted"/>
<accession>A0A838AAP0</accession>
<reference evidence="1 2" key="1">
    <citation type="submission" date="2020-07" db="EMBL/GenBank/DDBJ databases">
        <title>Genome of Haloechinothrix sp.</title>
        <authorList>
            <person name="Tang S.-K."/>
            <person name="Yang L."/>
            <person name="Zhu W.-Y."/>
        </authorList>
    </citation>
    <scope>NUCLEOTIDE SEQUENCE [LARGE SCALE GENOMIC DNA]</scope>
    <source>
        <strain evidence="1 2">YIM 98757</strain>
    </source>
</reference>
<keyword evidence="2" id="KW-1185">Reference proteome</keyword>
<protein>
    <submittedName>
        <fullName evidence="1">Uncharacterized protein</fullName>
    </submittedName>
</protein>
<gene>
    <name evidence="1" type="ORF">H0B56_12240</name>
</gene>
<dbReference type="Proteomes" id="UP000582974">
    <property type="component" value="Unassembled WGS sequence"/>
</dbReference>
<sequence>MGELYTDYCKGVACDSPRCDERIEGVEIPRLEGRDYYTDVAESRGWRLFVGRDRRWYCPDCGPRPGHTMRQHTSTSGGGAP</sequence>